<protein>
    <recommendedName>
        <fullName evidence="4">Histidinol phosphate aminotransferase</fullName>
    </recommendedName>
</protein>
<dbReference type="RefSeq" id="WP_092366862.1">
    <property type="nucleotide sequence ID" value="NZ_BMGV01000006.1"/>
</dbReference>
<keyword evidence="3" id="KW-1185">Reference proteome</keyword>
<evidence type="ECO:0000313" key="2">
    <source>
        <dbReference type="EMBL" id="SEJ67827.1"/>
    </source>
</evidence>
<organism evidence="2 3">
    <name type="scientific">Cribrihabitans marinus</name>
    <dbReference type="NCBI Taxonomy" id="1227549"/>
    <lineage>
        <taxon>Bacteria</taxon>
        <taxon>Pseudomonadati</taxon>
        <taxon>Pseudomonadota</taxon>
        <taxon>Alphaproteobacteria</taxon>
        <taxon>Rhodobacterales</taxon>
        <taxon>Paracoccaceae</taxon>
        <taxon>Cribrihabitans</taxon>
    </lineage>
</organism>
<dbReference type="OrthoDB" id="7875256at2"/>
<dbReference type="STRING" id="1227549.SAMN05444007_106135"/>
<feature type="transmembrane region" description="Helical" evidence="1">
    <location>
        <begin position="12"/>
        <end position="31"/>
    </location>
</feature>
<proteinExistence type="predicted"/>
<dbReference type="Proteomes" id="UP000199379">
    <property type="component" value="Unassembled WGS sequence"/>
</dbReference>
<gene>
    <name evidence="2" type="ORF">SAMN05444007_106135</name>
</gene>
<reference evidence="2 3" key="1">
    <citation type="submission" date="2016-10" db="EMBL/GenBank/DDBJ databases">
        <authorList>
            <person name="de Groot N.N."/>
        </authorList>
    </citation>
    <scope>NUCLEOTIDE SEQUENCE [LARGE SCALE GENOMIC DNA]</scope>
    <source>
        <strain evidence="2 3">DSM 29340</strain>
    </source>
</reference>
<accession>A0A1H7AVB6</accession>
<sequence length="61" mass="6607">MNDHRMKSAPNYTNAALTMLGVNLIWIFAVLWTTLGFLAPLALAALLNHAISRLAGRRSAG</sequence>
<keyword evidence="1" id="KW-0812">Transmembrane</keyword>
<dbReference type="AlphaFoldDB" id="A0A1H7AVB6"/>
<keyword evidence="1" id="KW-1133">Transmembrane helix</keyword>
<evidence type="ECO:0000313" key="3">
    <source>
        <dbReference type="Proteomes" id="UP000199379"/>
    </source>
</evidence>
<evidence type="ECO:0000256" key="1">
    <source>
        <dbReference type="SAM" id="Phobius"/>
    </source>
</evidence>
<evidence type="ECO:0008006" key="4">
    <source>
        <dbReference type="Google" id="ProtNLM"/>
    </source>
</evidence>
<dbReference type="EMBL" id="FNYD01000006">
    <property type="protein sequence ID" value="SEJ67827.1"/>
    <property type="molecule type" value="Genomic_DNA"/>
</dbReference>
<name>A0A1H7AVB6_9RHOB</name>
<keyword evidence="1" id="KW-0472">Membrane</keyword>